<comment type="subcellular location">
    <subcellularLocation>
        <location evidence="1">Endoplasmic reticulum membrane</location>
        <topology evidence="1">Multi-pass membrane protein</topology>
    </subcellularLocation>
</comment>
<dbReference type="PANTHER" id="PTHR21072">
    <property type="entry name" value="GPI TRANSAMIDASE COMPONENT PIG-S"/>
    <property type="match status" value="1"/>
</dbReference>
<dbReference type="EMBL" id="CAMXCT030000835">
    <property type="protein sequence ID" value="CAL4771093.1"/>
    <property type="molecule type" value="Genomic_DNA"/>
</dbReference>
<keyword evidence="10" id="KW-0863">Zinc-finger</keyword>
<evidence type="ECO:0000256" key="8">
    <source>
        <dbReference type="ARBA" id="ARBA00023136"/>
    </source>
</evidence>
<dbReference type="GO" id="GO:0008270">
    <property type="term" value="F:zinc ion binding"/>
    <property type="evidence" value="ECO:0007669"/>
    <property type="project" value="UniProtKB-KW"/>
</dbReference>
<dbReference type="OrthoDB" id="432719at2759"/>
<dbReference type="Pfam" id="PF07727">
    <property type="entry name" value="RVT_2"/>
    <property type="match status" value="1"/>
</dbReference>
<dbReference type="InterPro" id="IPR019540">
    <property type="entry name" value="PtdIno-glycan_biosynth_class_S"/>
</dbReference>
<reference evidence="14" key="1">
    <citation type="submission" date="2022-10" db="EMBL/GenBank/DDBJ databases">
        <authorList>
            <person name="Chen Y."/>
            <person name="Dougan E. K."/>
            <person name="Chan C."/>
            <person name="Rhodes N."/>
            <person name="Thang M."/>
        </authorList>
    </citation>
    <scope>NUCLEOTIDE SEQUENCE</scope>
</reference>
<name>A0A9P1FPU6_9DINO</name>
<evidence type="ECO:0000256" key="2">
    <source>
        <dbReference type="ARBA" id="ARBA00004687"/>
    </source>
</evidence>
<evidence type="ECO:0000313" key="14">
    <source>
        <dbReference type="EMBL" id="CAI3983781.1"/>
    </source>
</evidence>
<gene>
    <name evidence="14" type="ORF">C1SCF055_LOCUS11365</name>
</gene>
<dbReference type="GO" id="GO:0006506">
    <property type="term" value="P:GPI anchor biosynthetic process"/>
    <property type="evidence" value="ECO:0007669"/>
    <property type="project" value="UniProtKB-KW"/>
</dbReference>
<protein>
    <submittedName>
        <fullName evidence="16">Retrovirus-related Pol polyprotein from transposon RE1 (Retro element 1) (AtRE1)</fullName>
    </submittedName>
</protein>
<dbReference type="InterPro" id="IPR013103">
    <property type="entry name" value="RVT_2"/>
</dbReference>
<evidence type="ECO:0000256" key="7">
    <source>
        <dbReference type="ARBA" id="ARBA00022989"/>
    </source>
</evidence>
<accession>A0A9P1FPU6</accession>
<comment type="pathway">
    <text evidence="2">Glycolipid biosynthesis; glycosylphosphatidylinositol-anchor biosynthesis.</text>
</comment>
<dbReference type="Pfam" id="PF00098">
    <property type="entry name" value="zf-CCHC"/>
    <property type="match status" value="1"/>
</dbReference>
<feature type="region of interest" description="Disordered" evidence="11">
    <location>
        <begin position="291"/>
        <end position="310"/>
    </location>
</feature>
<evidence type="ECO:0000256" key="3">
    <source>
        <dbReference type="ARBA" id="ARBA00005316"/>
    </source>
</evidence>
<feature type="transmembrane region" description="Helical" evidence="12">
    <location>
        <begin position="1671"/>
        <end position="1697"/>
    </location>
</feature>
<organism evidence="14">
    <name type="scientific">Cladocopium goreaui</name>
    <dbReference type="NCBI Taxonomy" id="2562237"/>
    <lineage>
        <taxon>Eukaryota</taxon>
        <taxon>Sar</taxon>
        <taxon>Alveolata</taxon>
        <taxon>Dinophyceae</taxon>
        <taxon>Suessiales</taxon>
        <taxon>Symbiodiniaceae</taxon>
        <taxon>Cladocopium</taxon>
    </lineage>
</organism>
<dbReference type="Proteomes" id="UP001152797">
    <property type="component" value="Unassembled WGS sequence"/>
</dbReference>
<dbReference type="InterPro" id="IPR036875">
    <property type="entry name" value="Znf_CCHC_sf"/>
</dbReference>
<evidence type="ECO:0000256" key="9">
    <source>
        <dbReference type="ARBA" id="ARBA00023180"/>
    </source>
</evidence>
<dbReference type="Pfam" id="PF01132">
    <property type="entry name" value="EFP"/>
    <property type="match status" value="1"/>
</dbReference>
<dbReference type="EMBL" id="CAMXCT020000835">
    <property type="protein sequence ID" value="CAL1137156.1"/>
    <property type="molecule type" value="Genomic_DNA"/>
</dbReference>
<dbReference type="Gene3D" id="4.10.60.10">
    <property type="entry name" value="Zinc finger, CCHC-type"/>
    <property type="match status" value="1"/>
</dbReference>
<dbReference type="InterPro" id="IPR001059">
    <property type="entry name" value="Transl_elong_P/YeiP_cen"/>
</dbReference>
<keyword evidence="10" id="KW-0862">Zinc</keyword>
<feature type="domain" description="CCHC-type" evidence="13">
    <location>
        <begin position="325"/>
        <end position="340"/>
    </location>
</feature>
<proteinExistence type="inferred from homology"/>
<feature type="region of interest" description="Disordered" evidence="11">
    <location>
        <begin position="480"/>
        <end position="538"/>
    </location>
</feature>
<evidence type="ECO:0000256" key="4">
    <source>
        <dbReference type="ARBA" id="ARBA00022502"/>
    </source>
</evidence>
<reference evidence="15" key="2">
    <citation type="submission" date="2024-04" db="EMBL/GenBank/DDBJ databases">
        <authorList>
            <person name="Chen Y."/>
            <person name="Shah S."/>
            <person name="Dougan E. K."/>
            <person name="Thang M."/>
            <person name="Chan C."/>
        </authorList>
    </citation>
    <scope>NUCLEOTIDE SEQUENCE [LARGE SCALE GENOMIC DNA]</scope>
</reference>
<keyword evidence="8 12" id="KW-0472">Membrane</keyword>
<comment type="similarity">
    <text evidence="3">Belongs to the PIGS family.</text>
</comment>
<keyword evidence="17" id="KW-1185">Reference proteome</keyword>
<keyword evidence="7 12" id="KW-1133">Transmembrane helix</keyword>
<dbReference type="GO" id="GO:0016255">
    <property type="term" value="P:attachment of GPI anchor to protein"/>
    <property type="evidence" value="ECO:0007669"/>
    <property type="project" value="InterPro"/>
</dbReference>
<keyword evidence="6" id="KW-0256">Endoplasmic reticulum</keyword>
<evidence type="ECO:0000256" key="5">
    <source>
        <dbReference type="ARBA" id="ARBA00022692"/>
    </source>
</evidence>
<evidence type="ECO:0000259" key="13">
    <source>
        <dbReference type="PROSITE" id="PS50158"/>
    </source>
</evidence>
<dbReference type="InterPro" id="IPR012340">
    <property type="entry name" value="NA-bd_OB-fold"/>
</dbReference>
<evidence type="ECO:0000256" key="12">
    <source>
        <dbReference type="SAM" id="Phobius"/>
    </source>
</evidence>
<keyword evidence="4" id="KW-0337">GPI-anchor biosynthesis</keyword>
<dbReference type="SUPFAM" id="SSF57756">
    <property type="entry name" value="Retrovirus zinc finger-like domains"/>
    <property type="match status" value="1"/>
</dbReference>
<keyword evidence="10" id="KW-0479">Metal-binding</keyword>
<sequence>MSSTAEISEDKGSHIWTLLPTFDPAVDNVKEYIEKVKFIDTICPKKDRPMLAPRLAMLCRGTAWGQVKNLDSAQLVDPDNGVKNLLAALSTWEESTEMKTYEQFEKAVYKTVQKSDESSMSFVNRLQVAMDELGAKSIKEFHAFLLLRQSSFSPEDKKRVLTMTNGDMDTKKIEQAMRTLATSILSSGEIKRKVYPTNYVEPEQNMVNNEQEAFSAGNVSQYNSHEEEELDQEFVDHLASQGDSDALNVMSFERDLEEMFQEVPDLHNALLSYQEARTKILERKRSRGFWPATGKGKSKGAGKFSQFRKGSGKGSLLQRISRTFCRACGEKGHWKAECPNKPPAATDQANYVTHQSFRAYARDDEEPAHVIFEETEEVPRKMPCQSKKQQPFECPTSCPRRVLSQVSLCRMLTQRDAMKLIKSTAEAVMESLRMLLIILMNQIEVKAPDQEITVQHATSLQSLLANVNAQKDRIEELSQILKETRSPKRSSSRVGPSPSEVGVLSDHSWELEEEEEIRAATRTPPKKSQPRSQGASTMSHLNQNLIPENNRESQLALTAQALESWGNKRVSWGKTHSGRRFTEVYEEHQSYVDWVSARAKNATPAMQDFITYCQARSDMEKQALRGGNESIEDSNIVYNAFFSESNVPGPAIPSDEDTLWNDAQEDQRPYCEYEFEVPKQHVQRFMKDPKMNTSFLATAARRACSEVRYATLNASEKDLFDKAKTKELNCWLETSAVRKIMRSKISPNRIMTSRWILTWKPDPSMPKGQKAKARLVVRGYQDPELDQVSTESPTLSRDARMLCLQMISSMGWVVQNFDITTAFLRGKSDGRQLAMEPVPELQKLLKMTSDEVLLLEGNAYGRVDAPLLFYKEFRRQLEKVGFEAHPLDNCLFLLRNKTNPEVLDGILGTHVDDGIGQCYGWEDFESLMKAKRCRTTHTARSRPSGYPYQLQHWKMRLPGEITDFAIATAHGSRHVRCKSEDAAAVGSQVPTAKLEPQVLVRSARAAGQGRSPKYEVRYRELLTRKAREVKLKESETLEVIECDRVSMPVLYQDEERLVLADSNFNEVEISAEQVGDATALLTSGDTVSVLYHEDNIVKVVPPPAIADELRQTFRKQRREELTAKREARREERAQAWSEPQLDTSYDFAQKSSGTSASASELRRAFNYWWLQRRRQVVAEKKVCCAAGSHETISVHRAPLPREDIERLAEFFPAPNRNFPNLWSKDALEISADPKAFDAEVLGSFSLALSDALGGTSVGVGRLRDEGPLGPCVHEASSTTACLEALEAEALSDAPLSASFELVLVKADSNALILGTGRRAFLWWSGRSVKDTAASTASLLKESWFRGVSFDGGASLFEITPGYVFSFFLLGDCASRISWDFFHAVLMPYLSRILGKLRILFDIEWNSQVVLCGSLGNSLEPSERGQKQAGNVVDVSLLQADFMRRTGEWPPDALTRDARWLPPLVRFVAFKPTESVQLVDEEGESRQSFAVQGFGAVAIAQCETGEASNSSSLSDCEARGVASGWISSVRSWLSLPADGSLATGGDASLELLVARPRIDGIADWELQILARAAHAHFVQRTAETLRSLVELVDSLPDVVVRTWTLNGTRWGEEIAAMAFQAVAKTRASIDAASQGDVTSALAESREALVLALTAIHDDSVVSQLYFSWEFKYAVYLPISMPILVPLVTACWRQVLAMFSGTKRLVKRG</sequence>
<comment type="caution">
    <text evidence="14">The sequence shown here is derived from an EMBL/GenBank/DDBJ whole genome shotgun (WGS) entry which is preliminary data.</text>
</comment>
<dbReference type="Pfam" id="PF10510">
    <property type="entry name" value="PIG-S"/>
    <property type="match status" value="1"/>
</dbReference>
<evidence type="ECO:0000313" key="17">
    <source>
        <dbReference type="Proteomes" id="UP001152797"/>
    </source>
</evidence>
<dbReference type="GO" id="GO:0003676">
    <property type="term" value="F:nucleic acid binding"/>
    <property type="evidence" value="ECO:0007669"/>
    <property type="project" value="InterPro"/>
</dbReference>
<dbReference type="SMART" id="SM01185">
    <property type="entry name" value="EFP"/>
    <property type="match status" value="1"/>
</dbReference>
<dbReference type="GO" id="GO:0003746">
    <property type="term" value="F:translation elongation factor activity"/>
    <property type="evidence" value="ECO:0007669"/>
    <property type="project" value="InterPro"/>
</dbReference>
<dbReference type="PROSITE" id="PS50158">
    <property type="entry name" value="ZF_CCHC"/>
    <property type="match status" value="1"/>
</dbReference>
<dbReference type="EMBL" id="CAMXCT010000835">
    <property type="protein sequence ID" value="CAI3983781.1"/>
    <property type="molecule type" value="Genomic_DNA"/>
</dbReference>
<evidence type="ECO:0000256" key="6">
    <source>
        <dbReference type="ARBA" id="ARBA00022824"/>
    </source>
</evidence>
<dbReference type="Gene3D" id="2.40.50.140">
    <property type="entry name" value="Nucleic acid-binding proteins"/>
    <property type="match status" value="1"/>
</dbReference>
<dbReference type="PANTHER" id="PTHR21072:SF13">
    <property type="entry name" value="GPI TRANSAMIDASE COMPONENT PIG-S"/>
    <property type="match status" value="1"/>
</dbReference>
<dbReference type="SMART" id="SM00343">
    <property type="entry name" value="ZnF_C2HC"/>
    <property type="match status" value="1"/>
</dbReference>
<keyword evidence="5 12" id="KW-0812">Transmembrane</keyword>
<evidence type="ECO:0000313" key="15">
    <source>
        <dbReference type="EMBL" id="CAL1137156.1"/>
    </source>
</evidence>
<keyword evidence="9" id="KW-0325">Glycoprotein</keyword>
<evidence type="ECO:0000313" key="16">
    <source>
        <dbReference type="EMBL" id="CAL4771093.1"/>
    </source>
</evidence>
<evidence type="ECO:0000256" key="10">
    <source>
        <dbReference type="PROSITE-ProRule" id="PRU00047"/>
    </source>
</evidence>
<dbReference type="InterPro" id="IPR001878">
    <property type="entry name" value="Znf_CCHC"/>
</dbReference>
<dbReference type="GO" id="GO:0042765">
    <property type="term" value="C:GPI-anchor transamidase complex"/>
    <property type="evidence" value="ECO:0007669"/>
    <property type="project" value="InterPro"/>
</dbReference>
<evidence type="ECO:0000256" key="11">
    <source>
        <dbReference type="SAM" id="MobiDB-lite"/>
    </source>
</evidence>
<evidence type="ECO:0000256" key="1">
    <source>
        <dbReference type="ARBA" id="ARBA00004477"/>
    </source>
</evidence>